<protein>
    <submittedName>
        <fullName evidence="3">Uncharacterized protein</fullName>
    </submittedName>
</protein>
<dbReference type="EMBL" id="BMMI01000017">
    <property type="protein sequence ID" value="GGL85549.1"/>
    <property type="molecule type" value="Genomic_DNA"/>
</dbReference>
<dbReference type="Proteomes" id="UP000648663">
    <property type="component" value="Unassembled WGS sequence"/>
</dbReference>
<dbReference type="EMBL" id="JAAMPA010000006">
    <property type="protein sequence ID" value="NIH70270.1"/>
    <property type="molecule type" value="Genomic_DNA"/>
</dbReference>
<dbReference type="AlphaFoldDB" id="A0A846M761"/>
<evidence type="ECO:0000256" key="1">
    <source>
        <dbReference type="SAM" id="MobiDB-lite"/>
    </source>
</evidence>
<reference evidence="5" key="2">
    <citation type="journal article" date="2019" name="Int. J. Syst. Evol. Microbiol.">
        <title>The Global Catalogue of Microorganisms (GCM) 10K type strain sequencing project: providing services to taxonomists for standard genome sequencing and annotation.</title>
        <authorList>
            <consortium name="The Broad Institute Genomics Platform"/>
            <consortium name="The Broad Institute Genome Sequencing Center for Infectious Disease"/>
            <person name="Wu L."/>
            <person name="Ma J."/>
        </authorList>
    </citation>
    <scope>NUCLEOTIDE SEQUENCE [LARGE SCALE GENOMIC DNA]</scope>
    <source>
        <strain evidence="5">CGMCC 4.5581</strain>
    </source>
</reference>
<gene>
    <name evidence="3" type="ORF">FB380_004781</name>
    <name evidence="2" type="ORF">GCM10011589_47460</name>
</gene>
<evidence type="ECO:0000313" key="3">
    <source>
        <dbReference type="EMBL" id="NIH70270.1"/>
    </source>
</evidence>
<reference evidence="2" key="4">
    <citation type="submission" date="2024-05" db="EMBL/GenBank/DDBJ databases">
        <authorList>
            <person name="Sun Q."/>
            <person name="Zhou Y."/>
        </authorList>
    </citation>
    <scope>NUCLEOTIDE SEQUENCE</scope>
    <source>
        <strain evidence="2">CGMCC 4.5581</strain>
    </source>
</reference>
<feature type="region of interest" description="Disordered" evidence="1">
    <location>
        <begin position="1"/>
        <end position="59"/>
    </location>
</feature>
<comment type="caution">
    <text evidence="3">The sequence shown here is derived from an EMBL/GenBank/DDBJ whole genome shotgun (WGS) entry which is preliminary data.</text>
</comment>
<sequence length="59" mass="6309">MGWTDSHGRPELKMHPDIKRGVASYRTEKPVEQTAPDTADCAAVDSSSSSAQPPKRVAG</sequence>
<reference evidence="3 4" key="3">
    <citation type="submission" date="2020-02" db="EMBL/GenBank/DDBJ databases">
        <title>Sequencing the genomes of 1000 actinobacteria strains.</title>
        <authorList>
            <person name="Klenk H.-P."/>
        </authorList>
    </citation>
    <scope>NUCLEOTIDE SEQUENCE [LARGE SCALE GENOMIC DNA]</scope>
    <source>
        <strain evidence="3 4">DSM 45201</strain>
    </source>
</reference>
<evidence type="ECO:0000313" key="2">
    <source>
        <dbReference type="EMBL" id="GGL85549.1"/>
    </source>
</evidence>
<proteinExistence type="predicted"/>
<organism evidence="3 4">
    <name type="scientific">Modestobacter marinus</name>
    <dbReference type="NCBI Taxonomy" id="477641"/>
    <lineage>
        <taxon>Bacteria</taxon>
        <taxon>Bacillati</taxon>
        <taxon>Actinomycetota</taxon>
        <taxon>Actinomycetes</taxon>
        <taxon>Geodermatophilales</taxon>
        <taxon>Geodermatophilaceae</taxon>
        <taxon>Modestobacter</taxon>
    </lineage>
</organism>
<keyword evidence="5" id="KW-1185">Reference proteome</keyword>
<feature type="compositionally biased region" description="Basic and acidic residues" evidence="1">
    <location>
        <begin position="1"/>
        <end position="31"/>
    </location>
</feature>
<name>A0A846M761_9ACTN</name>
<evidence type="ECO:0000313" key="4">
    <source>
        <dbReference type="Proteomes" id="UP000552836"/>
    </source>
</evidence>
<reference evidence="2" key="1">
    <citation type="journal article" date="2014" name="Int. J. Syst. Evol. Microbiol.">
        <title>Complete genome of a new Firmicutes species belonging to the dominant human colonic microbiota ('Ruminococcus bicirculans') reveals two chromosomes and a selective capacity to utilize plant glucans.</title>
        <authorList>
            <consortium name="NISC Comparative Sequencing Program"/>
            <person name="Wegmann U."/>
            <person name="Louis P."/>
            <person name="Goesmann A."/>
            <person name="Henrissat B."/>
            <person name="Duncan S.H."/>
            <person name="Flint H.J."/>
        </authorList>
    </citation>
    <scope>NUCLEOTIDE SEQUENCE</scope>
    <source>
        <strain evidence="2">CGMCC 4.5581</strain>
    </source>
</reference>
<dbReference type="Proteomes" id="UP000552836">
    <property type="component" value="Unassembled WGS sequence"/>
</dbReference>
<accession>A0A846M761</accession>
<evidence type="ECO:0000313" key="5">
    <source>
        <dbReference type="Proteomes" id="UP000648663"/>
    </source>
</evidence>